<reference evidence="1 2" key="1">
    <citation type="submission" date="2020-08" db="EMBL/GenBank/DDBJ databases">
        <title>Sequencing the genomes of 1000 actinobacteria strains.</title>
        <authorList>
            <person name="Klenk H.-P."/>
        </authorList>
    </citation>
    <scope>NUCLEOTIDE SEQUENCE [LARGE SCALE GENOMIC DNA]</scope>
    <source>
        <strain evidence="1 2">DSM 11053</strain>
    </source>
</reference>
<protein>
    <submittedName>
        <fullName evidence="1">Uncharacterized protein</fullName>
    </submittedName>
</protein>
<name>A0A7W5JU53_9ACTN</name>
<dbReference type="AlphaFoldDB" id="A0A7W5JU53"/>
<dbReference type="Proteomes" id="UP000565572">
    <property type="component" value="Unassembled WGS sequence"/>
</dbReference>
<evidence type="ECO:0000313" key="2">
    <source>
        <dbReference type="Proteomes" id="UP000565572"/>
    </source>
</evidence>
<evidence type="ECO:0000313" key="1">
    <source>
        <dbReference type="EMBL" id="MBB3326338.1"/>
    </source>
</evidence>
<gene>
    <name evidence="1" type="ORF">FHX39_001282</name>
</gene>
<proteinExistence type="predicted"/>
<sequence length="95" mass="10821">MIASPIDPRDQTSEVDDPAYRAYFWDSPGACDEWELTRADLDEVLDWVRANSNGRPHSLWVVVRSDQDVELIRLRGVDPPADPSTWPAWAKEAKV</sequence>
<keyword evidence="2" id="KW-1185">Reference proteome</keyword>
<comment type="caution">
    <text evidence="1">The sequence shown here is derived from an EMBL/GenBank/DDBJ whole genome shotgun (WGS) entry which is preliminary data.</text>
</comment>
<dbReference type="RefSeq" id="WP_183337302.1">
    <property type="nucleotide sequence ID" value="NZ_JACHZG010000001.1"/>
</dbReference>
<accession>A0A7W5JU53</accession>
<dbReference type="EMBL" id="JACHZG010000001">
    <property type="protein sequence ID" value="MBB3326338.1"/>
    <property type="molecule type" value="Genomic_DNA"/>
</dbReference>
<organism evidence="1 2">
    <name type="scientific">Microlunatus antarcticus</name>
    <dbReference type="NCBI Taxonomy" id="53388"/>
    <lineage>
        <taxon>Bacteria</taxon>
        <taxon>Bacillati</taxon>
        <taxon>Actinomycetota</taxon>
        <taxon>Actinomycetes</taxon>
        <taxon>Propionibacteriales</taxon>
        <taxon>Propionibacteriaceae</taxon>
        <taxon>Microlunatus</taxon>
    </lineage>
</organism>